<evidence type="ECO:0000313" key="3">
    <source>
        <dbReference type="Proteomes" id="UP000279384"/>
    </source>
</evidence>
<dbReference type="RefSeq" id="WP_120810722.1">
    <property type="nucleotide sequence ID" value="NZ_RBID01000015.1"/>
</dbReference>
<dbReference type="AlphaFoldDB" id="A0A495BA64"/>
<name>A0A495BA64_VOGIN</name>
<proteinExistence type="predicted"/>
<dbReference type="CDD" id="cd01125">
    <property type="entry name" value="RepA_RSF1010_like"/>
    <property type="match status" value="1"/>
</dbReference>
<dbReference type="InterPro" id="IPR027417">
    <property type="entry name" value="P-loop_NTPase"/>
</dbReference>
<gene>
    <name evidence="2" type="ORF">C8E02_2128</name>
</gene>
<sequence>MTTRVIKYTYFSDARGRALQERETTFPELCTMLEEIPPCDKKAAPLIKLATFTGQPNDNGCRRYDAAMTAITGVEGDYDEGDVTPEDAHERLERYNLSAVIVTTHSHTPDRPRWRVLVPLARDHLPQDRERLAAGLNGALGGILARESFTMSQSFYIGRPPNGEYKVLPTSGAVYLDEWPALDASAIYKNGAAPGAASGSYDIVAGEDDEDPELLEMVPAKPGSMEELLEALQQGEDVHGSSLRLVGQLVGRGADDDTIRLVFSAVAYDVAEHRGEERARELLGAELQRMIDGARAKGYGQIGSDAFAFVQATEMSVQPVSWLVHAYLEEDTMAVMYGAPGMGKSFLALDMSCCVATGTPFHGQAVKQGAVFYIAGEGHNGIARRVKAWAQYHGFSGMPEQLFVSKAPADLVNGLNAVGVANAIRRLVIATGVMPRVIVIDTMARNFIGDENSAADVGRFVSNVDMLRRKWRATVVIVHHSGKDSSKGARGSSALKGAVDAEYEVSRPGGGVQLTAHKMKDAENPPDLSFEMIAVPLQEDTHAVTISAVLKLTDHSAHMKPEEPVRLGKHQVTVLDILKQMLGDDTESVSVAHWQTQCIEARVPRNRFYEVKDTLEGRKLIRIDGANVSLGEGCPSVSPSGTKPDGQTGHTSRQQNRTDTKRQCRPSEVATDISDLI</sequence>
<feature type="region of interest" description="Disordered" evidence="1">
    <location>
        <begin position="631"/>
        <end position="677"/>
    </location>
</feature>
<dbReference type="EMBL" id="RBID01000015">
    <property type="protein sequence ID" value="RKQ57829.1"/>
    <property type="molecule type" value="Genomic_DNA"/>
</dbReference>
<evidence type="ECO:0000256" key="1">
    <source>
        <dbReference type="SAM" id="MobiDB-lite"/>
    </source>
</evidence>
<dbReference type="InterPro" id="IPR038724">
    <property type="entry name" value="RepA"/>
</dbReference>
<organism evidence="2 3">
    <name type="scientific">Vogesella indigofera</name>
    <name type="common">Pseudomonas indigofera</name>
    <dbReference type="NCBI Taxonomy" id="45465"/>
    <lineage>
        <taxon>Bacteria</taxon>
        <taxon>Pseudomonadati</taxon>
        <taxon>Pseudomonadota</taxon>
        <taxon>Betaproteobacteria</taxon>
        <taxon>Neisseriales</taxon>
        <taxon>Chromobacteriaceae</taxon>
        <taxon>Vogesella</taxon>
    </lineage>
</organism>
<dbReference type="SUPFAM" id="SSF52540">
    <property type="entry name" value="P-loop containing nucleoside triphosphate hydrolases"/>
    <property type="match status" value="1"/>
</dbReference>
<dbReference type="Pfam" id="PF13481">
    <property type="entry name" value="AAA_25"/>
    <property type="match status" value="1"/>
</dbReference>
<dbReference type="Gene3D" id="3.40.50.300">
    <property type="entry name" value="P-loop containing nucleotide triphosphate hydrolases"/>
    <property type="match status" value="1"/>
</dbReference>
<accession>A0A495BA64</accession>
<dbReference type="Proteomes" id="UP000279384">
    <property type="component" value="Unassembled WGS sequence"/>
</dbReference>
<comment type="caution">
    <text evidence="2">The sequence shown here is derived from an EMBL/GenBank/DDBJ whole genome shotgun (WGS) entry which is preliminary data.</text>
</comment>
<reference evidence="2 3" key="1">
    <citation type="submission" date="2018-10" db="EMBL/GenBank/DDBJ databases">
        <title>Genomic Encyclopedia of Type Strains, Phase IV (KMG-IV): sequencing the most valuable type-strain genomes for metagenomic binning, comparative biology and taxonomic classification.</title>
        <authorList>
            <person name="Goeker M."/>
        </authorList>
    </citation>
    <scope>NUCLEOTIDE SEQUENCE [LARGE SCALE GENOMIC DNA]</scope>
    <source>
        <strain evidence="2 3">DSM 3303</strain>
    </source>
</reference>
<evidence type="ECO:0000313" key="2">
    <source>
        <dbReference type="EMBL" id="RKQ57829.1"/>
    </source>
</evidence>
<protein>
    <submittedName>
        <fullName evidence="2">AAA domain-containing protein</fullName>
    </submittedName>
</protein>